<feature type="transmembrane region" description="Helical" evidence="6">
    <location>
        <begin position="188"/>
        <end position="207"/>
    </location>
</feature>
<keyword evidence="2 6" id="KW-0812">Transmembrane</keyword>
<feature type="transmembrane region" description="Helical" evidence="6">
    <location>
        <begin position="88"/>
        <end position="110"/>
    </location>
</feature>
<dbReference type="GO" id="GO:0015179">
    <property type="term" value="F:L-amino acid transmembrane transporter activity"/>
    <property type="evidence" value="ECO:0007669"/>
    <property type="project" value="TreeGrafter"/>
</dbReference>
<keyword evidence="3 6" id="KW-1133">Transmembrane helix</keyword>
<feature type="transmembrane region" description="Helical" evidence="6">
    <location>
        <begin position="404"/>
        <end position="424"/>
    </location>
</feature>
<feature type="region of interest" description="Disordered" evidence="5">
    <location>
        <begin position="24"/>
        <end position="55"/>
    </location>
</feature>
<proteinExistence type="predicted"/>
<feature type="transmembrane region" description="Helical" evidence="6">
    <location>
        <begin position="445"/>
        <end position="467"/>
    </location>
</feature>
<dbReference type="AlphaFoldDB" id="A0A9N9TIL8"/>
<keyword evidence="4 6" id="KW-0472">Membrane</keyword>
<dbReference type="GO" id="GO:0005774">
    <property type="term" value="C:vacuolar membrane"/>
    <property type="evidence" value="ECO:0007669"/>
    <property type="project" value="TreeGrafter"/>
</dbReference>
<evidence type="ECO:0000256" key="3">
    <source>
        <dbReference type="ARBA" id="ARBA00022989"/>
    </source>
</evidence>
<evidence type="ECO:0000313" key="9">
    <source>
        <dbReference type="Proteomes" id="UP001153712"/>
    </source>
</evidence>
<comment type="subcellular location">
    <subcellularLocation>
        <location evidence="1">Membrane</location>
        <topology evidence="1">Multi-pass membrane protein</topology>
    </subcellularLocation>
</comment>
<dbReference type="OrthoDB" id="1684102at2759"/>
<sequence>MASAGDTVKLEPLGANKILDETSGLLDTGDEEKRRSQIENGHAEEFDPHLHRQSEHPTTNMETLIHLLKGAIGTGILAMPEAFKYAGMINGIISTILIGLLSTYCLHVLVRSQYVMCKKLRVGLLTYPESMKAACEMGPTCLRRFAPWAPGVTNFFLIFYQVGICCVYVVFVGVNVKAVADQYIKPEISLLLYTLMFFIPFLLIMMVRNLKLLAPFSTAANLITLLTFGVCGYYVFQNLPAFSSVPAFGPFVSYPLYFGTCLFSLQACGVVIALENNMAEPKSFLKPLGVLNVGMTLVTFVYLWLAVMGYWRYGDQIQSSITLNFPSVDILAQVIRILYSAAIFISYGLQGYPAVQIILTNYILPNIKEETTDKRKLIYEYMIRFGCVAITFILGLTVPLLGLFISLVGAFCLSALGIAFPAIIEMSAYWPDRLGKRRWILWKDLLLIVLGIVGLLAGSYSCLYEIVRSLSQGNT</sequence>
<feature type="transmembrane region" description="Helical" evidence="6">
    <location>
        <begin position="288"/>
        <end position="310"/>
    </location>
</feature>
<feature type="transmembrane region" description="Helical" evidence="6">
    <location>
        <begin position="381"/>
        <end position="398"/>
    </location>
</feature>
<name>A0A9N9TIL8_PHYSR</name>
<reference evidence="8" key="1">
    <citation type="submission" date="2022-01" db="EMBL/GenBank/DDBJ databases">
        <authorList>
            <person name="King R."/>
        </authorList>
    </citation>
    <scope>NUCLEOTIDE SEQUENCE</scope>
</reference>
<evidence type="ECO:0000256" key="1">
    <source>
        <dbReference type="ARBA" id="ARBA00004141"/>
    </source>
</evidence>
<dbReference type="EMBL" id="OU900104">
    <property type="protein sequence ID" value="CAG9856127.1"/>
    <property type="molecule type" value="Genomic_DNA"/>
</dbReference>
<feature type="compositionally biased region" description="Basic and acidic residues" evidence="5">
    <location>
        <begin position="31"/>
        <end position="55"/>
    </location>
</feature>
<feature type="transmembrane region" description="Helical" evidence="6">
    <location>
        <begin position="330"/>
        <end position="349"/>
    </location>
</feature>
<feature type="transmembrane region" description="Helical" evidence="6">
    <location>
        <begin position="152"/>
        <end position="176"/>
    </location>
</feature>
<evidence type="ECO:0000313" key="8">
    <source>
        <dbReference type="EMBL" id="CAG9856127.1"/>
    </source>
</evidence>
<protein>
    <recommendedName>
        <fullName evidence="7">Amino acid transporter transmembrane domain-containing protein</fullName>
    </recommendedName>
</protein>
<dbReference type="PANTHER" id="PTHR22950:SF340">
    <property type="entry name" value="AMINO ACID TRANSPORTER TRANSMEMBRANE DOMAIN-CONTAINING PROTEIN-RELATED"/>
    <property type="match status" value="1"/>
</dbReference>
<evidence type="ECO:0000256" key="2">
    <source>
        <dbReference type="ARBA" id="ARBA00022692"/>
    </source>
</evidence>
<dbReference type="InterPro" id="IPR013057">
    <property type="entry name" value="AA_transpt_TM"/>
</dbReference>
<dbReference type="PANTHER" id="PTHR22950">
    <property type="entry name" value="AMINO ACID TRANSPORTER"/>
    <property type="match status" value="1"/>
</dbReference>
<organism evidence="8 9">
    <name type="scientific">Phyllotreta striolata</name>
    <name type="common">Striped flea beetle</name>
    <name type="synonym">Crioceris striolata</name>
    <dbReference type="NCBI Taxonomy" id="444603"/>
    <lineage>
        <taxon>Eukaryota</taxon>
        <taxon>Metazoa</taxon>
        <taxon>Ecdysozoa</taxon>
        <taxon>Arthropoda</taxon>
        <taxon>Hexapoda</taxon>
        <taxon>Insecta</taxon>
        <taxon>Pterygota</taxon>
        <taxon>Neoptera</taxon>
        <taxon>Endopterygota</taxon>
        <taxon>Coleoptera</taxon>
        <taxon>Polyphaga</taxon>
        <taxon>Cucujiformia</taxon>
        <taxon>Chrysomeloidea</taxon>
        <taxon>Chrysomelidae</taxon>
        <taxon>Galerucinae</taxon>
        <taxon>Alticini</taxon>
        <taxon>Phyllotreta</taxon>
    </lineage>
</organism>
<evidence type="ECO:0000259" key="7">
    <source>
        <dbReference type="Pfam" id="PF01490"/>
    </source>
</evidence>
<gene>
    <name evidence="8" type="ORF">PHYEVI_LOCUS2553</name>
</gene>
<evidence type="ECO:0000256" key="4">
    <source>
        <dbReference type="ARBA" id="ARBA00023136"/>
    </source>
</evidence>
<accession>A0A9N9TIL8</accession>
<feature type="transmembrane region" description="Helical" evidence="6">
    <location>
        <begin position="219"/>
        <end position="236"/>
    </location>
</feature>
<dbReference type="Proteomes" id="UP001153712">
    <property type="component" value="Chromosome 11"/>
</dbReference>
<evidence type="ECO:0000256" key="6">
    <source>
        <dbReference type="SAM" id="Phobius"/>
    </source>
</evidence>
<feature type="transmembrane region" description="Helical" evidence="6">
    <location>
        <begin position="256"/>
        <end position="276"/>
    </location>
</feature>
<keyword evidence="9" id="KW-1185">Reference proteome</keyword>
<dbReference type="Pfam" id="PF01490">
    <property type="entry name" value="Aa_trans"/>
    <property type="match status" value="1"/>
</dbReference>
<evidence type="ECO:0000256" key="5">
    <source>
        <dbReference type="SAM" id="MobiDB-lite"/>
    </source>
</evidence>
<feature type="domain" description="Amino acid transporter transmembrane" evidence="7">
    <location>
        <begin position="56"/>
        <end position="461"/>
    </location>
</feature>